<name>A0ABU6TM44_9FABA</name>
<gene>
    <name evidence="2" type="ORF">PIB30_066697</name>
</gene>
<evidence type="ECO:0000256" key="1">
    <source>
        <dbReference type="SAM" id="MobiDB-lite"/>
    </source>
</evidence>
<dbReference type="Proteomes" id="UP001341840">
    <property type="component" value="Unassembled WGS sequence"/>
</dbReference>
<protein>
    <submittedName>
        <fullName evidence="2">Uncharacterized protein</fullName>
    </submittedName>
</protein>
<reference evidence="2 3" key="1">
    <citation type="journal article" date="2023" name="Plants (Basel)">
        <title>Bridging the Gap: Combining Genomics and Transcriptomics Approaches to Understand Stylosanthes scabra, an Orphan Legume from the Brazilian Caatinga.</title>
        <authorList>
            <person name="Ferreira-Neto J.R.C."/>
            <person name="da Silva M.D."/>
            <person name="Binneck E."/>
            <person name="de Melo N.F."/>
            <person name="da Silva R.H."/>
            <person name="de Melo A.L.T.M."/>
            <person name="Pandolfi V."/>
            <person name="Bustamante F.O."/>
            <person name="Brasileiro-Vidal A.C."/>
            <person name="Benko-Iseppon A.M."/>
        </authorList>
    </citation>
    <scope>NUCLEOTIDE SEQUENCE [LARGE SCALE GENOMIC DNA]</scope>
    <source>
        <tissue evidence="2">Leaves</tissue>
    </source>
</reference>
<feature type="compositionally biased region" description="Pro residues" evidence="1">
    <location>
        <begin position="34"/>
        <end position="45"/>
    </location>
</feature>
<dbReference type="EMBL" id="JASCZI010091305">
    <property type="protein sequence ID" value="MED6149865.1"/>
    <property type="molecule type" value="Genomic_DNA"/>
</dbReference>
<accession>A0ABU6TM44</accession>
<evidence type="ECO:0000313" key="2">
    <source>
        <dbReference type="EMBL" id="MED6149865.1"/>
    </source>
</evidence>
<evidence type="ECO:0000313" key="3">
    <source>
        <dbReference type="Proteomes" id="UP001341840"/>
    </source>
</evidence>
<keyword evidence="3" id="KW-1185">Reference proteome</keyword>
<feature type="region of interest" description="Disordered" evidence="1">
    <location>
        <begin position="28"/>
        <end position="48"/>
    </location>
</feature>
<proteinExistence type="predicted"/>
<organism evidence="2 3">
    <name type="scientific">Stylosanthes scabra</name>
    <dbReference type="NCBI Taxonomy" id="79078"/>
    <lineage>
        <taxon>Eukaryota</taxon>
        <taxon>Viridiplantae</taxon>
        <taxon>Streptophyta</taxon>
        <taxon>Embryophyta</taxon>
        <taxon>Tracheophyta</taxon>
        <taxon>Spermatophyta</taxon>
        <taxon>Magnoliopsida</taxon>
        <taxon>eudicotyledons</taxon>
        <taxon>Gunneridae</taxon>
        <taxon>Pentapetalae</taxon>
        <taxon>rosids</taxon>
        <taxon>fabids</taxon>
        <taxon>Fabales</taxon>
        <taxon>Fabaceae</taxon>
        <taxon>Papilionoideae</taxon>
        <taxon>50 kb inversion clade</taxon>
        <taxon>dalbergioids sensu lato</taxon>
        <taxon>Dalbergieae</taxon>
        <taxon>Pterocarpus clade</taxon>
        <taxon>Stylosanthes</taxon>
    </lineage>
</organism>
<sequence length="67" mass="7632">MQLRCSLRVLNWISDSIPLPWVKPSDNRATFTNPPLPKKPFPEPPSSRLLLSIDKTTKHAFDSVDCK</sequence>
<comment type="caution">
    <text evidence="2">The sequence shown here is derived from an EMBL/GenBank/DDBJ whole genome shotgun (WGS) entry which is preliminary data.</text>
</comment>
<feature type="non-terminal residue" evidence="2">
    <location>
        <position position="67"/>
    </location>
</feature>